<dbReference type="PANTHER" id="PTHR42839">
    <property type="entry name" value="ISOCHORISMATE SYNTHASE ENTC"/>
    <property type="match status" value="1"/>
</dbReference>
<evidence type="ECO:0000256" key="3">
    <source>
        <dbReference type="ARBA" id="ARBA00012824"/>
    </source>
</evidence>
<evidence type="ECO:0000256" key="1">
    <source>
        <dbReference type="ARBA" id="ARBA00000799"/>
    </source>
</evidence>
<dbReference type="InterPro" id="IPR005801">
    <property type="entry name" value="ADC_synthase"/>
</dbReference>
<comment type="catalytic activity">
    <reaction evidence="1">
        <text>chorismate = isochorismate</text>
        <dbReference type="Rhea" id="RHEA:18985"/>
        <dbReference type="ChEBI" id="CHEBI:29748"/>
        <dbReference type="ChEBI" id="CHEBI:29780"/>
        <dbReference type="EC" id="5.4.4.2"/>
    </reaction>
</comment>
<reference evidence="7" key="1">
    <citation type="submission" date="2020-05" db="EMBL/GenBank/DDBJ databases">
        <authorList>
            <person name="Chiriac C."/>
            <person name="Salcher M."/>
            <person name="Ghai R."/>
            <person name="Kavagutti S V."/>
        </authorList>
    </citation>
    <scope>NUCLEOTIDE SEQUENCE</scope>
</reference>
<dbReference type="SUPFAM" id="SSF56322">
    <property type="entry name" value="ADC synthase"/>
    <property type="match status" value="1"/>
</dbReference>
<organism evidence="7">
    <name type="scientific">freshwater metagenome</name>
    <dbReference type="NCBI Taxonomy" id="449393"/>
    <lineage>
        <taxon>unclassified sequences</taxon>
        <taxon>metagenomes</taxon>
        <taxon>ecological metagenomes</taxon>
    </lineage>
</organism>
<dbReference type="GO" id="GO:0008909">
    <property type="term" value="F:isochorismate synthase activity"/>
    <property type="evidence" value="ECO:0007669"/>
    <property type="project" value="UniProtKB-EC"/>
</dbReference>
<dbReference type="PANTHER" id="PTHR42839:SF2">
    <property type="entry name" value="ISOCHORISMATE SYNTHASE ENTC"/>
    <property type="match status" value="1"/>
</dbReference>
<dbReference type="Pfam" id="PF00425">
    <property type="entry name" value="Chorismate_bind"/>
    <property type="match status" value="1"/>
</dbReference>
<comment type="similarity">
    <text evidence="2">Belongs to the isochorismate synthase family.</text>
</comment>
<keyword evidence="4" id="KW-0413">Isomerase</keyword>
<protein>
    <recommendedName>
        <fullName evidence="3">isochorismate synthase</fullName>
        <ecNumber evidence="3">5.4.4.2</ecNumber>
    </recommendedName>
    <alternativeName>
        <fullName evidence="5">Isochorismate mutase</fullName>
    </alternativeName>
</protein>
<proteinExistence type="inferred from homology"/>
<dbReference type="InterPro" id="IPR004561">
    <property type="entry name" value="IsoChor_synthase"/>
</dbReference>
<feature type="domain" description="Chorismate-utilising enzyme C-terminal" evidence="6">
    <location>
        <begin position="77"/>
        <end position="326"/>
    </location>
</feature>
<evidence type="ECO:0000256" key="5">
    <source>
        <dbReference type="ARBA" id="ARBA00041564"/>
    </source>
</evidence>
<dbReference type="NCBIfam" id="TIGR00543">
    <property type="entry name" value="isochor_syn"/>
    <property type="match status" value="1"/>
</dbReference>
<accession>A0A6J7EUJ9</accession>
<evidence type="ECO:0000259" key="6">
    <source>
        <dbReference type="Pfam" id="PF00425"/>
    </source>
</evidence>
<evidence type="ECO:0000256" key="2">
    <source>
        <dbReference type="ARBA" id="ARBA00005297"/>
    </source>
</evidence>
<dbReference type="EC" id="5.4.4.2" evidence="3"/>
<name>A0A6J7EUJ9_9ZZZZ</name>
<evidence type="ECO:0000256" key="4">
    <source>
        <dbReference type="ARBA" id="ARBA00023235"/>
    </source>
</evidence>
<dbReference type="InterPro" id="IPR015890">
    <property type="entry name" value="Chorismate_C"/>
</dbReference>
<dbReference type="EMBL" id="CAFBLS010000246">
    <property type="protein sequence ID" value="CAB4884735.1"/>
    <property type="molecule type" value="Genomic_DNA"/>
</dbReference>
<dbReference type="Gene3D" id="3.60.120.10">
    <property type="entry name" value="Anthranilate synthase"/>
    <property type="match status" value="1"/>
</dbReference>
<sequence>MALPGSGPVAFGSFAFDPDPGTSIIIVPKVIVGRRGGQAWVTVTGSDADPRKALLPVSVPDQPTAVRWSQGSRSPLEWQASVAEAIDRISAGELDKVVLARDVLAQIDGTLDPRHLLVNLAERYPTCWTFAVAGLVGATPELLVRRTGDLVTSRVLAGTVRRQGDEAADAGLALALLDSGKDLEEHKYAVRSVARALAAHCTDLDVPEGPRVLALANVQHLATDVTGRLADQASVLALAASLHPTAAVCGTPTERALSVIREIEGMDRGRYAGPVGWFDANGDGEFGIALRCAEVDEVAGTVRSFAGCGIVAGSSPDLELAESTAKLVPIRDALESR</sequence>
<evidence type="ECO:0000313" key="7">
    <source>
        <dbReference type="EMBL" id="CAB4884735.1"/>
    </source>
</evidence>
<gene>
    <name evidence="7" type="ORF">UFOPK3402_01659</name>
</gene>
<dbReference type="AlphaFoldDB" id="A0A6J7EUJ9"/>